<keyword evidence="1" id="KW-1133">Transmembrane helix</keyword>
<gene>
    <name evidence="2" type="ORF">AB4566_04130</name>
</gene>
<feature type="transmembrane region" description="Helical" evidence="1">
    <location>
        <begin position="947"/>
        <end position="966"/>
    </location>
</feature>
<keyword evidence="3" id="KW-1185">Reference proteome</keyword>
<feature type="transmembrane region" description="Helical" evidence="1">
    <location>
        <begin position="846"/>
        <end position="865"/>
    </location>
</feature>
<dbReference type="EMBL" id="JBFRUW010000006">
    <property type="protein sequence ID" value="MFA0567456.1"/>
    <property type="molecule type" value="Genomic_DNA"/>
</dbReference>
<keyword evidence="1" id="KW-0812">Transmembrane</keyword>
<dbReference type="SUPFAM" id="SSF82693">
    <property type="entry name" value="Multidrug efflux transporter AcrB pore domain, PN1, PN2, PC1 and PC2 subdomains"/>
    <property type="match status" value="2"/>
</dbReference>
<evidence type="ECO:0000313" key="3">
    <source>
        <dbReference type="Proteomes" id="UP001570417"/>
    </source>
</evidence>
<dbReference type="PRINTS" id="PR00702">
    <property type="entry name" value="ACRIFLAVINRP"/>
</dbReference>
<dbReference type="Gene3D" id="3.30.70.1430">
    <property type="entry name" value="Multidrug efflux transporter AcrB pore domain"/>
    <property type="match status" value="2"/>
</dbReference>
<reference evidence="2 3" key="1">
    <citation type="journal article" date="2024" name="ISME J.">
        <title>Tailless and filamentous prophages are predominant in marine Vibrio.</title>
        <authorList>
            <person name="Steensen K."/>
            <person name="Seneca J."/>
            <person name="Bartlau N."/>
            <person name="Yu X.A."/>
            <person name="Hussain F.A."/>
            <person name="Polz M.F."/>
        </authorList>
    </citation>
    <scope>NUCLEOTIDE SEQUENCE [LARGE SCALE GENOMIC DNA]</scope>
    <source>
        <strain evidence="2 3">10N.222.51.A1</strain>
    </source>
</reference>
<evidence type="ECO:0000256" key="1">
    <source>
        <dbReference type="SAM" id="Phobius"/>
    </source>
</evidence>
<keyword evidence="1" id="KW-0472">Membrane</keyword>
<dbReference type="Gene3D" id="3.30.2090.10">
    <property type="entry name" value="Multidrug efflux transporter AcrB TolC docking domain, DN and DC subdomains"/>
    <property type="match status" value="2"/>
</dbReference>
<dbReference type="RefSeq" id="WP_372265008.1">
    <property type="nucleotide sequence ID" value="NZ_JBFRUW010000006.1"/>
</dbReference>
<feature type="transmembrane region" description="Helical" evidence="1">
    <location>
        <begin position="872"/>
        <end position="892"/>
    </location>
</feature>
<accession>A0ABV4N821</accession>
<dbReference type="Gene3D" id="3.30.70.1440">
    <property type="entry name" value="Multidrug efflux transporter AcrB pore domain"/>
    <property type="match status" value="1"/>
</dbReference>
<feature type="transmembrane region" description="Helical" evidence="1">
    <location>
        <begin position="527"/>
        <end position="546"/>
    </location>
</feature>
<feature type="transmembrane region" description="Helical" evidence="1">
    <location>
        <begin position="362"/>
        <end position="383"/>
    </location>
</feature>
<feature type="transmembrane region" description="Helical" evidence="1">
    <location>
        <begin position="389"/>
        <end position="413"/>
    </location>
</feature>
<dbReference type="Proteomes" id="UP001570417">
    <property type="component" value="Unassembled WGS sequence"/>
</dbReference>
<name>A0ABV4N821_9VIBR</name>
<comment type="caution">
    <text evidence="2">The sequence shown here is derived from an EMBL/GenBank/DDBJ whole genome shotgun (WGS) entry which is preliminary data.</text>
</comment>
<dbReference type="Gene3D" id="3.30.70.1320">
    <property type="entry name" value="Multidrug efflux transporter AcrB pore domain like"/>
    <property type="match status" value="1"/>
</dbReference>
<protein>
    <submittedName>
        <fullName evidence="2">Efflux RND transporter permease subunit</fullName>
    </submittedName>
</protein>
<feature type="transmembrane region" description="Helical" evidence="1">
    <location>
        <begin position="12"/>
        <end position="33"/>
    </location>
</feature>
<feature type="transmembrane region" description="Helical" evidence="1">
    <location>
        <begin position="433"/>
        <end position="453"/>
    </location>
</feature>
<feature type="transmembrane region" description="Helical" evidence="1">
    <location>
        <begin position="898"/>
        <end position="919"/>
    </location>
</feature>
<dbReference type="InterPro" id="IPR001036">
    <property type="entry name" value="Acrflvin-R"/>
</dbReference>
<dbReference type="PANTHER" id="PTHR32063">
    <property type="match status" value="1"/>
</dbReference>
<evidence type="ECO:0000313" key="2">
    <source>
        <dbReference type="EMBL" id="MFA0567456.1"/>
    </source>
</evidence>
<dbReference type="Gene3D" id="1.20.1640.10">
    <property type="entry name" value="Multidrug efflux transporter AcrB transmembrane domain"/>
    <property type="match status" value="2"/>
</dbReference>
<dbReference type="SUPFAM" id="SSF82866">
    <property type="entry name" value="Multidrug efflux transporter AcrB transmembrane domain"/>
    <property type="match status" value="2"/>
</dbReference>
<dbReference type="PANTHER" id="PTHR32063:SF33">
    <property type="entry name" value="RND SUPERFAMILY EFFLUX PUMP PERMEASE COMPONENT"/>
    <property type="match status" value="1"/>
</dbReference>
<proteinExistence type="predicted"/>
<feature type="transmembrane region" description="Helical" evidence="1">
    <location>
        <begin position="334"/>
        <end position="355"/>
    </location>
</feature>
<dbReference type="Pfam" id="PF00873">
    <property type="entry name" value="ACR_tran"/>
    <property type="match status" value="1"/>
</dbReference>
<organism evidence="2 3">
    <name type="scientific">Vibrio gallaecicus</name>
    <dbReference type="NCBI Taxonomy" id="552386"/>
    <lineage>
        <taxon>Bacteria</taxon>
        <taxon>Pseudomonadati</taxon>
        <taxon>Pseudomonadota</taxon>
        <taxon>Gammaproteobacteria</taxon>
        <taxon>Vibrionales</taxon>
        <taxon>Vibrionaceae</taxon>
        <taxon>Vibrio</taxon>
    </lineage>
</organism>
<sequence length="1008" mass="109849">MSSLIAYFAQRSFLARIITIMVLLLGVASLYTLKLQEYPDVAFETVEIETLYPGATAQDIELNITNPIEKELRSVQGINYFSSQSTDGMSFIEAELLPGEDAARALRDIQQAIDRVSNLPADITNPPVVTQKQTSSFEVLTFGVSLANSEQVHSDLLQQYAYQLEKKVNALSGVSSVSMSGYNEREFWVEIDPTKISRYQLTFDEVGQAINQRNLSQSGGVVESWVSEQKIVTMTQVHSAEDIANIVIKSLPNGSVIRVSDVASVEDTFAKATQMGVINGQEAVLFSVTNSASSDIIATVNSIKALVEKEQAQYSDQYQFQYGLNLADDMNDKFSIVSTNGGIGLVLVLAVLSLILKRQVAFWVSVSIPFCILGVMFILPMVGLNLDSITLAALLLVIGIIVDDSVIVAESIYQEKEKGKSALEAAITGTQKVIKPIIASLTTTALVFIPMFFMPGTMGKVLIVIPITVISALLFSLAECTFTLPAHLASALNTKEKDNQQTQKDRFEGIISAYKKMLTFSLQYKKSVIASALVISALSTSMVMALKLDIFPSEAAKYVEIYTEVKPGTPLEKIRDVHNDIEQAIAALPDNERVSYNMTYSSPVSTGLLILTSYELRDRTADQIIAQLNEKVANNDHGVFVKFSVDAGGPPPGEPIEMRVLGGTTDERNLAVTAVSDWLNQQSGISGVTNNEALKDPQLSIVPQYEWLAKYNLTVSDLATTLRLAFEGDSVTSTWLGDQEVDIRVILKDEYRDIKRLATTKIFTPDGVQVPLSRLAKVENIEAPRLIKHYNAEREVTVTAQITDDTLNSVALSEKMLTELQGHYSSNVTLDVGGEAESTNETMSGFVLAFPAAMIAIYFVLAVMFNSLIQPLLVMAVIPFAVVAALMALVVHMQALSMFALIGVLGMTGVVVNNSLVLINRINEIRAEGKDTLEAVIEASASRLRPILLTSITTVVGLLPLAYGLGGTDVFMGPMSLTLGYGLLFSLPIVLFVIPSLYALCFGRTKRK</sequence>
<dbReference type="InterPro" id="IPR027463">
    <property type="entry name" value="AcrB_DN_DC_subdom"/>
</dbReference>
<feature type="transmembrane region" description="Helical" evidence="1">
    <location>
        <begin position="459"/>
        <end position="478"/>
    </location>
</feature>
<feature type="transmembrane region" description="Helical" evidence="1">
    <location>
        <begin position="978"/>
        <end position="1002"/>
    </location>
</feature>
<dbReference type="SUPFAM" id="SSF82714">
    <property type="entry name" value="Multidrug efflux transporter AcrB TolC docking domain, DN and DC subdomains"/>
    <property type="match status" value="2"/>
</dbReference>